<dbReference type="PROSITE" id="PS00041">
    <property type="entry name" value="HTH_ARAC_FAMILY_1"/>
    <property type="match status" value="1"/>
</dbReference>
<dbReference type="Proteomes" id="UP000189777">
    <property type="component" value="Unassembled WGS sequence"/>
</dbReference>
<dbReference type="GO" id="GO:0003700">
    <property type="term" value="F:DNA-binding transcription factor activity"/>
    <property type="evidence" value="ECO:0007669"/>
    <property type="project" value="InterPro"/>
</dbReference>
<evidence type="ECO:0000259" key="4">
    <source>
        <dbReference type="PROSITE" id="PS01124"/>
    </source>
</evidence>
<evidence type="ECO:0000256" key="1">
    <source>
        <dbReference type="ARBA" id="ARBA00023015"/>
    </source>
</evidence>
<accession>A0A1T5M2V3</accession>
<sequence length="340" mass="35846">MTDAPPLLPVPGAGRPQEDPWADVLGTLEMDAVFCSTGRLSEPWGIAMPALPGILMFHLLLDGRAVVDVEGQRHDLGPGDLVLVPHGAGHAVTGAADDPATGLWDVDRTVVADRYEQLRIDGGGRPATLVCGAVGFTDPGVGRLLASLPPVLRAPGAEDEPGAGGDGPDGDWLRAVVAAIDHEVRHPRPGTDVVTARLADVLLVHVVRGWLEAEEPASGWVAALRDPALGPVLRAVHAAPQDPWTLESLAAVARLSRTVFAARFARTVGEPPMAYVAGCRMDAAARLLRDPDVSVERVARQVGYDSVPGFHRAFVRRHGATPGAWRATGPARTLAEVLER</sequence>
<dbReference type="InterPro" id="IPR032783">
    <property type="entry name" value="AraC_lig"/>
</dbReference>
<gene>
    <name evidence="5" type="ORF">SAMN04324258_4404</name>
</gene>
<evidence type="ECO:0000256" key="2">
    <source>
        <dbReference type="ARBA" id="ARBA00023125"/>
    </source>
</evidence>
<dbReference type="PROSITE" id="PS01124">
    <property type="entry name" value="HTH_ARAC_FAMILY_2"/>
    <property type="match status" value="1"/>
</dbReference>
<dbReference type="STRING" id="526729.SAMN04324258_4404"/>
<name>A0A1T5M2V3_9MICO</name>
<dbReference type="PANTHER" id="PTHR46796:SF7">
    <property type="entry name" value="ARAC FAMILY TRANSCRIPTIONAL REGULATOR"/>
    <property type="match status" value="1"/>
</dbReference>
<dbReference type="InterPro" id="IPR050204">
    <property type="entry name" value="AraC_XylS_family_regulators"/>
</dbReference>
<dbReference type="EMBL" id="FUZQ01000009">
    <property type="protein sequence ID" value="SKC82581.1"/>
    <property type="molecule type" value="Genomic_DNA"/>
</dbReference>
<dbReference type="SMART" id="SM00342">
    <property type="entry name" value="HTH_ARAC"/>
    <property type="match status" value="1"/>
</dbReference>
<dbReference type="InterPro" id="IPR009057">
    <property type="entry name" value="Homeodomain-like_sf"/>
</dbReference>
<dbReference type="RefSeq" id="WP_079576743.1">
    <property type="nucleotide sequence ID" value="NZ_FUZQ01000009.1"/>
</dbReference>
<dbReference type="InterPro" id="IPR014710">
    <property type="entry name" value="RmlC-like_jellyroll"/>
</dbReference>
<dbReference type="InterPro" id="IPR018060">
    <property type="entry name" value="HTH_AraC"/>
</dbReference>
<keyword evidence="6" id="KW-1185">Reference proteome</keyword>
<evidence type="ECO:0000256" key="3">
    <source>
        <dbReference type="ARBA" id="ARBA00023163"/>
    </source>
</evidence>
<dbReference type="OrthoDB" id="241790at2"/>
<organism evidence="5 6">
    <name type="scientific">Krasilnikoviella flava</name>
    <dbReference type="NCBI Taxonomy" id="526729"/>
    <lineage>
        <taxon>Bacteria</taxon>
        <taxon>Bacillati</taxon>
        <taxon>Actinomycetota</taxon>
        <taxon>Actinomycetes</taxon>
        <taxon>Micrococcales</taxon>
        <taxon>Promicromonosporaceae</taxon>
        <taxon>Krasilnikoviella</taxon>
    </lineage>
</organism>
<protein>
    <submittedName>
        <fullName evidence="5">AraC-type DNA-binding protein</fullName>
    </submittedName>
</protein>
<dbReference type="Pfam" id="PF12852">
    <property type="entry name" value="Cupin_6"/>
    <property type="match status" value="1"/>
</dbReference>
<dbReference type="Pfam" id="PF12833">
    <property type="entry name" value="HTH_18"/>
    <property type="match status" value="1"/>
</dbReference>
<evidence type="ECO:0000313" key="6">
    <source>
        <dbReference type="Proteomes" id="UP000189777"/>
    </source>
</evidence>
<keyword evidence="1" id="KW-0805">Transcription regulation</keyword>
<dbReference type="SUPFAM" id="SSF46689">
    <property type="entry name" value="Homeodomain-like"/>
    <property type="match status" value="2"/>
</dbReference>
<feature type="domain" description="HTH araC/xylS-type" evidence="4">
    <location>
        <begin position="230"/>
        <end position="328"/>
    </location>
</feature>
<reference evidence="5 6" key="1">
    <citation type="submission" date="2017-02" db="EMBL/GenBank/DDBJ databases">
        <authorList>
            <person name="Peterson S.W."/>
        </authorList>
    </citation>
    <scope>NUCLEOTIDE SEQUENCE [LARGE SCALE GENOMIC DNA]</scope>
    <source>
        <strain evidence="5 6">DSM 21481</strain>
    </source>
</reference>
<dbReference type="AlphaFoldDB" id="A0A1T5M2V3"/>
<evidence type="ECO:0000313" key="5">
    <source>
        <dbReference type="EMBL" id="SKC82581.1"/>
    </source>
</evidence>
<dbReference type="InterPro" id="IPR011051">
    <property type="entry name" value="RmlC_Cupin_sf"/>
</dbReference>
<dbReference type="GO" id="GO:0043565">
    <property type="term" value="F:sequence-specific DNA binding"/>
    <property type="evidence" value="ECO:0007669"/>
    <property type="project" value="InterPro"/>
</dbReference>
<dbReference type="SUPFAM" id="SSF51182">
    <property type="entry name" value="RmlC-like cupins"/>
    <property type="match status" value="1"/>
</dbReference>
<proteinExistence type="predicted"/>
<dbReference type="Gene3D" id="1.10.10.60">
    <property type="entry name" value="Homeodomain-like"/>
    <property type="match status" value="2"/>
</dbReference>
<dbReference type="Gene3D" id="2.60.120.10">
    <property type="entry name" value="Jelly Rolls"/>
    <property type="match status" value="1"/>
</dbReference>
<dbReference type="InterPro" id="IPR018062">
    <property type="entry name" value="HTH_AraC-typ_CS"/>
</dbReference>
<dbReference type="PANTHER" id="PTHR46796">
    <property type="entry name" value="HTH-TYPE TRANSCRIPTIONAL ACTIVATOR RHAS-RELATED"/>
    <property type="match status" value="1"/>
</dbReference>
<keyword evidence="3" id="KW-0804">Transcription</keyword>
<keyword evidence="2 5" id="KW-0238">DNA-binding</keyword>